<reference evidence="2" key="1">
    <citation type="journal article" date="2019" name="Int. J. Syst. Evol. Microbiol.">
        <title>The Global Catalogue of Microorganisms (GCM) 10K type strain sequencing project: providing services to taxonomists for standard genome sequencing and annotation.</title>
        <authorList>
            <consortium name="The Broad Institute Genomics Platform"/>
            <consortium name="The Broad Institute Genome Sequencing Center for Infectious Disease"/>
            <person name="Wu L."/>
            <person name="Ma J."/>
        </authorList>
    </citation>
    <scope>NUCLEOTIDE SEQUENCE [LARGE SCALE GENOMIC DNA]</scope>
    <source>
        <strain evidence="2">CCM 9110</strain>
    </source>
</reference>
<proteinExistence type="predicted"/>
<keyword evidence="2" id="KW-1185">Reference proteome</keyword>
<sequence length="163" mass="18480">MAVKTKRRYSPTTIDLTGQRFGRLVVLHRDGKRKNGNAAWLCQCDCGNRVTVDSYAMRHGSVRSCGCLRRDNLRRLAEINPAFMDMQQRGAAALQDQHGVSYASLHRGKRNRSGVIGVSYDRATGRWCARLRYHGKYVLLKMFARFSDAVAARQAAEKQYLGR</sequence>
<evidence type="ECO:0000313" key="2">
    <source>
        <dbReference type="Proteomes" id="UP001597199"/>
    </source>
</evidence>
<name>A0ABW4BFP1_9LACO</name>
<gene>
    <name evidence="1" type="ORF">ACFQ41_06135</name>
</gene>
<dbReference type="EMBL" id="JBHTOA010000025">
    <property type="protein sequence ID" value="MFD1398883.1"/>
    <property type="molecule type" value="Genomic_DNA"/>
</dbReference>
<accession>A0ABW4BFP1</accession>
<protein>
    <submittedName>
        <fullName evidence="1">AP2 domain-containing protein</fullName>
    </submittedName>
</protein>
<evidence type="ECO:0000313" key="1">
    <source>
        <dbReference type="EMBL" id="MFD1398883.1"/>
    </source>
</evidence>
<organism evidence="1 2">
    <name type="scientific">Lacticaseibacillus suilingensis</name>
    <dbReference type="NCBI Taxonomy" id="2799577"/>
    <lineage>
        <taxon>Bacteria</taxon>
        <taxon>Bacillati</taxon>
        <taxon>Bacillota</taxon>
        <taxon>Bacilli</taxon>
        <taxon>Lactobacillales</taxon>
        <taxon>Lactobacillaceae</taxon>
        <taxon>Lacticaseibacillus</taxon>
    </lineage>
</organism>
<dbReference type="Proteomes" id="UP001597199">
    <property type="component" value="Unassembled WGS sequence"/>
</dbReference>
<dbReference type="SUPFAM" id="SSF54171">
    <property type="entry name" value="DNA-binding domain"/>
    <property type="match status" value="1"/>
</dbReference>
<dbReference type="RefSeq" id="WP_236000436.1">
    <property type="nucleotide sequence ID" value="NZ_BOLV01000005.1"/>
</dbReference>
<comment type="caution">
    <text evidence="1">The sequence shown here is derived from an EMBL/GenBank/DDBJ whole genome shotgun (WGS) entry which is preliminary data.</text>
</comment>
<dbReference type="InterPro" id="IPR016177">
    <property type="entry name" value="DNA-bd_dom_sf"/>
</dbReference>